<organism evidence="2 3">
    <name type="scientific">Passalora fulva</name>
    <name type="common">Tomato leaf mold</name>
    <name type="synonym">Cladosporium fulvum</name>
    <dbReference type="NCBI Taxonomy" id="5499"/>
    <lineage>
        <taxon>Eukaryota</taxon>
        <taxon>Fungi</taxon>
        <taxon>Dikarya</taxon>
        <taxon>Ascomycota</taxon>
        <taxon>Pezizomycotina</taxon>
        <taxon>Dothideomycetes</taxon>
        <taxon>Dothideomycetidae</taxon>
        <taxon>Mycosphaerellales</taxon>
        <taxon>Mycosphaerellaceae</taxon>
        <taxon>Fulvia</taxon>
    </lineage>
</organism>
<protein>
    <submittedName>
        <fullName evidence="2">Uncharacterized protein</fullName>
    </submittedName>
</protein>
<dbReference type="KEGG" id="ffu:CLAFUR5_12972"/>
<accession>A0A9Q8UVG9</accession>
<gene>
    <name evidence="2" type="ORF">CLAFUR5_12972</name>
</gene>
<proteinExistence type="predicted"/>
<name>A0A9Q8UVG9_PASFU</name>
<dbReference type="OrthoDB" id="4133832at2759"/>
<dbReference type="EMBL" id="CP090173">
    <property type="protein sequence ID" value="UJO23890.1"/>
    <property type="molecule type" value="Genomic_DNA"/>
</dbReference>
<evidence type="ECO:0000256" key="1">
    <source>
        <dbReference type="SAM" id="MobiDB-lite"/>
    </source>
</evidence>
<feature type="region of interest" description="Disordered" evidence="1">
    <location>
        <begin position="1"/>
        <end position="30"/>
    </location>
</feature>
<reference evidence="2" key="2">
    <citation type="journal article" date="2022" name="Microb. Genom.">
        <title>A chromosome-scale genome assembly of the tomato pathogen Cladosporium fulvum reveals a compartmentalized genome architecture and the presence of a dispensable chromosome.</title>
        <authorList>
            <person name="Zaccaron A.Z."/>
            <person name="Chen L.H."/>
            <person name="Samaras A."/>
            <person name="Stergiopoulos I."/>
        </authorList>
    </citation>
    <scope>NUCLEOTIDE SEQUENCE</scope>
    <source>
        <strain evidence="2">Race5_Kim</strain>
    </source>
</reference>
<dbReference type="GeneID" id="71992850"/>
<dbReference type="RefSeq" id="XP_047768256.1">
    <property type="nucleotide sequence ID" value="XM_047912120.1"/>
</dbReference>
<keyword evidence="3" id="KW-1185">Reference proteome</keyword>
<evidence type="ECO:0000313" key="3">
    <source>
        <dbReference type="Proteomes" id="UP000756132"/>
    </source>
</evidence>
<reference evidence="2" key="1">
    <citation type="submission" date="2021-12" db="EMBL/GenBank/DDBJ databases">
        <authorList>
            <person name="Zaccaron A."/>
            <person name="Stergiopoulos I."/>
        </authorList>
    </citation>
    <scope>NUCLEOTIDE SEQUENCE</scope>
    <source>
        <strain evidence="2">Race5_Kim</strain>
    </source>
</reference>
<dbReference type="AlphaFoldDB" id="A0A9Q8UVG9"/>
<evidence type="ECO:0000313" key="2">
    <source>
        <dbReference type="EMBL" id="UJO23890.1"/>
    </source>
</evidence>
<dbReference type="Proteomes" id="UP000756132">
    <property type="component" value="Chromosome 11"/>
</dbReference>
<sequence>MTFHLATSTSHQANSESKVPSPTPTSLNMTQPAQTTASFLELPGELRNKVYNLHLNDLAPLIGGSWLSVENSTFLIASSDLNLLLASRQINTELGPLFWQHFDIYFKRCVFLHVKSARSISMAWQRHADREFLPGMGLLYSDDRSIGLRLDRGGGHLFRSRKGHSRGLPLVEALERSGASYDLGDLMPFHGSALSGDEKADATVYVKKGGELHRLRIWTYGVEVGAGVGVDGPLWALDWGL</sequence>